<feature type="compositionally biased region" description="Basic and acidic residues" evidence="1">
    <location>
        <begin position="363"/>
        <end position="378"/>
    </location>
</feature>
<feature type="compositionally biased region" description="Gly residues" evidence="1">
    <location>
        <begin position="386"/>
        <end position="396"/>
    </location>
</feature>
<dbReference type="Proteomes" id="UP000261480">
    <property type="component" value="Unplaced"/>
</dbReference>
<proteinExistence type="predicted"/>
<evidence type="ECO:0000256" key="1">
    <source>
        <dbReference type="SAM" id="MobiDB-lite"/>
    </source>
</evidence>
<organism evidence="2 3">
    <name type="scientific">Poecilia mexicana</name>
    <dbReference type="NCBI Taxonomy" id="48701"/>
    <lineage>
        <taxon>Eukaryota</taxon>
        <taxon>Metazoa</taxon>
        <taxon>Chordata</taxon>
        <taxon>Craniata</taxon>
        <taxon>Vertebrata</taxon>
        <taxon>Euteleostomi</taxon>
        <taxon>Actinopterygii</taxon>
        <taxon>Neopterygii</taxon>
        <taxon>Teleostei</taxon>
        <taxon>Neoteleostei</taxon>
        <taxon>Acanthomorphata</taxon>
        <taxon>Ovalentaria</taxon>
        <taxon>Atherinomorphae</taxon>
        <taxon>Cyprinodontiformes</taxon>
        <taxon>Poeciliidae</taxon>
        <taxon>Poeciliinae</taxon>
        <taxon>Poecilia</taxon>
    </lineage>
</organism>
<evidence type="ECO:0000313" key="3">
    <source>
        <dbReference type="Proteomes" id="UP000261480"/>
    </source>
</evidence>
<feature type="compositionally biased region" description="Low complexity" evidence="1">
    <location>
        <begin position="100"/>
        <end position="118"/>
    </location>
</feature>
<feature type="region of interest" description="Disordered" evidence="1">
    <location>
        <begin position="348"/>
        <end position="396"/>
    </location>
</feature>
<feature type="compositionally biased region" description="Basic and acidic residues" evidence="1">
    <location>
        <begin position="47"/>
        <end position="56"/>
    </location>
</feature>
<keyword evidence="3" id="KW-1185">Reference proteome</keyword>
<feature type="region of interest" description="Disordered" evidence="1">
    <location>
        <begin position="231"/>
        <end position="334"/>
    </location>
</feature>
<reference evidence="2" key="1">
    <citation type="submission" date="2025-08" db="UniProtKB">
        <authorList>
            <consortium name="Ensembl"/>
        </authorList>
    </citation>
    <scope>IDENTIFICATION</scope>
</reference>
<dbReference type="Ensembl" id="ENSPMET00000010767.1">
    <property type="protein sequence ID" value="ENSPMEP00000003491.1"/>
    <property type="gene ID" value="ENSPMEG00000004646.1"/>
</dbReference>
<protein>
    <submittedName>
        <fullName evidence="2">Uncharacterized protein</fullName>
    </submittedName>
</protein>
<feature type="compositionally biased region" description="Basic and acidic residues" evidence="1">
    <location>
        <begin position="279"/>
        <end position="295"/>
    </location>
</feature>
<feature type="compositionally biased region" description="Basic residues" evidence="1">
    <location>
        <begin position="325"/>
        <end position="334"/>
    </location>
</feature>
<dbReference type="AlphaFoldDB" id="A0A3B3WL07"/>
<feature type="compositionally biased region" description="Polar residues" evidence="1">
    <location>
        <begin position="78"/>
        <end position="89"/>
    </location>
</feature>
<feature type="region of interest" description="Disordered" evidence="1">
    <location>
        <begin position="1"/>
        <end position="127"/>
    </location>
</feature>
<name>A0A3B3WL07_9TELE</name>
<feature type="region of interest" description="Disordered" evidence="1">
    <location>
        <begin position="174"/>
        <end position="217"/>
    </location>
</feature>
<feature type="compositionally biased region" description="Basic and acidic residues" evidence="1">
    <location>
        <begin position="251"/>
        <end position="261"/>
    </location>
</feature>
<evidence type="ECO:0000313" key="2">
    <source>
        <dbReference type="Ensembl" id="ENSPMEP00000003491.1"/>
    </source>
</evidence>
<sequence length="396" mass="42490">FLDPVTEDPVRGDPVTEDPVRGDPVRGDPVTEDPVRGDPVRGPSQRGPKDPVRGDPVRGGPVTEDPVRGDPVRGPSQRGPSQRGPSQRGPSHRGPSQRGPSQRGPSQRTQSQRTQAQSEGTQSEGPVIVTVSRCFIGELKAVQRHAVRPPAGGEHRPDLLHRQRGSVRHLLPHAEADHAHLRRPEPPGVGHHERRHHLAAVPRAAQRRPAEAGRQHGSLPQAALLHAGLRPADGAGQPAVPGPLRPGAHPADVRRPQHDGGLRPAPRPLPHRCGGLPRADVHEGGGRPDAERPEQEQQLLRGVDPQQREGGRVRHPAARPQDGRHVHRKQHRHPGTVQTDLGAVLGHVPPEGLPALVHRGRHGRDGVHRGGEQHERPGVRVPAVPGGLGPGGRPEL</sequence>
<accession>A0A3B3WL07</accession>
<reference evidence="2" key="2">
    <citation type="submission" date="2025-09" db="UniProtKB">
        <authorList>
            <consortium name="Ensembl"/>
        </authorList>
    </citation>
    <scope>IDENTIFICATION</scope>
</reference>
<feature type="compositionally biased region" description="Basic and acidic residues" evidence="1">
    <location>
        <begin position="174"/>
        <end position="185"/>
    </location>
</feature>